<dbReference type="GO" id="GO:0000278">
    <property type="term" value="P:mitotic cell cycle"/>
    <property type="evidence" value="ECO:0007669"/>
    <property type="project" value="TreeGrafter"/>
</dbReference>
<dbReference type="InterPro" id="IPR057646">
    <property type="entry name" value="WD40_WDHD1_1st"/>
</dbReference>
<proteinExistence type="predicted"/>
<evidence type="ECO:0000256" key="4">
    <source>
        <dbReference type="ARBA" id="ARBA00023125"/>
    </source>
</evidence>
<evidence type="ECO:0000256" key="11">
    <source>
        <dbReference type="SAM" id="MobiDB-lite"/>
    </source>
</evidence>
<feature type="repeat" description="WD" evidence="9">
    <location>
        <begin position="9"/>
        <end position="41"/>
    </location>
</feature>
<dbReference type="Pfam" id="PF20946">
    <property type="entry name" value="Ctf4_C"/>
    <property type="match status" value="1"/>
</dbReference>
<organism evidence="13 14">
    <name type="scientific">Anabas testudineus</name>
    <name type="common">Climbing perch</name>
    <name type="synonym">Anthias testudineus</name>
    <dbReference type="NCBI Taxonomy" id="64144"/>
    <lineage>
        <taxon>Eukaryota</taxon>
        <taxon>Metazoa</taxon>
        <taxon>Chordata</taxon>
        <taxon>Craniata</taxon>
        <taxon>Vertebrata</taxon>
        <taxon>Euteleostomi</taxon>
        <taxon>Actinopterygii</taxon>
        <taxon>Neopterygii</taxon>
        <taxon>Teleostei</taxon>
        <taxon>Neoteleostei</taxon>
        <taxon>Acanthomorphata</taxon>
        <taxon>Anabantaria</taxon>
        <taxon>Anabantiformes</taxon>
        <taxon>Anabantoidei</taxon>
        <taxon>Anabantidae</taxon>
        <taxon>Anabas</taxon>
    </lineage>
</organism>
<dbReference type="SUPFAM" id="SSF47095">
    <property type="entry name" value="HMG-box"/>
    <property type="match status" value="1"/>
</dbReference>
<dbReference type="InterPro" id="IPR036910">
    <property type="entry name" value="HMG_box_dom_sf"/>
</dbReference>
<dbReference type="GO" id="GO:0006261">
    <property type="term" value="P:DNA-templated DNA replication"/>
    <property type="evidence" value="ECO:0007669"/>
    <property type="project" value="InterPro"/>
</dbReference>
<keyword evidence="3" id="KW-0677">Repeat</keyword>
<keyword evidence="14" id="KW-1185">Reference proteome</keyword>
<dbReference type="InterPro" id="IPR036322">
    <property type="entry name" value="WD40_repeat_dom_sf"/>
</dbReference>
<feature type="region of interest" description="Disordered" evidence="11">
    <location>
        <begin position="318"/>
        <end position="394"/>
    </location>
</feature>
<reference evidence="13" key="2">
    <citation type="submission" date="2025-08" db="UniProtKB">
        <authorList>
            <consortium name="Ensembl"/>
        </authorList>
    </citation>
    <scope>IDENTIFICATION</scope>
</reference>
<dbReference type="Gene3D" id="2.130.10.10">
    <property type="entry name" value="YVTN repeat-like/Quinoprotein amine dehydrogenase"/>
    <property type="match status" value="2"/>
</dbReference>
<comment type="function">
    <text evidence="6">Core replisome component that acts as a replication initiation factor. Binds directly to the CMG complex and functions as a hub to recruit additional proteins to the replication fork.</text>
</comment>
<gene>
    <name evidence="13" type="primary">WDHD1</name>
</gene>
<dbReference type="PANTHER" id="PTHR19932:SF10">
    <property type="entry name" value="WD REPEAT AND HMG-BOX DNA-BINDING PROTEIN 1"/>
    <property type="match status" value="1"/>
</dbReference>
<dbReference type="InterPro" id="IPR048591">
    <property type="entry name" value="WDHD1/CFT4_hel"/>
</dbReference>
<dbReference type="InterPro" id="IPR022100">
    <property type="entry name" value="WDHD1/CFT4_beta-prop_2nd"/>
</dbReference>
<dbReference type="PROSITE" id="PS50082">
    <property type="entry name" value="WD_REPEATS_2"/>
    <property type="match status" value="3"/>
</dbReference>
<evidence type="ECO:0000256" key="2">
    <source>
        <dbReference type="ARBA" id="ARBA00022574"/>
    </source>
</evidence>
<dbReference type="GO" id="GO:0005654">
    <property type="term" value="C:nucleoplasm"/>
    <property type="evidence" value="ECO:0007669"/>
    <property type="project" value="UniProtKB-SubCell"/>
</dbReference>
<sequence length="1086" mass="120727">MPCERKPMRYGHSEGHTEVCFDETGKFIVTCGNDGDVRIWESLDDDDPKFITVGEKAYSLALKNGKLVTASSNNTVQIHTFPDGDPDGILTRFTTNATHVAFNSSGSRVAAGSSDFMIKVVEVSDSSQQKTLRGHEAPVLSVTFDPKDDFLASASCDGSVVVWNIEEQTQVISWPLLQKTNDVSNAKSLCRLAWQPGQAKFLAVPVETKVHLYKRGSWDHVSTLTDDLLTQYINVVAWSPCGRFLASGSVGGVLTVWDVNSKLCVERYKHEKGFTVCSLAWHPSGSQIAYTDTEGCLGLYHSVNTGFKVSSSNVPTKATKDYDDLFDDDDDRVMDEGLSDTNSPVKKPVAGDDDDDDDDFLMPATGRVRNRGAILDDENSDKFGDDDDDTGSTVVPAAALPVPLRPVYEGPMPTPPQKAFQPGSTPAHLTHRFMMWNSVGIVRGYNDEQDNAIDIEFHDTAVHHAMHLTNSLGHTIADLSQEAVLLACPSTDELASKLQCLHFSSWDTNKEWMVDLPKGEDARALCLGQGWAAVATSTMTLRLFSVGGVQREIFSLPGPVVCMAGHGEQLLIVYHRATGFDGEQPLAVQLLQFGGRKRQIISGEPLPLSHKSYLSWLGFSAEGTPCYVDSEGVVRILNRALGNTWTPVCNTRETCKSKSDHYWVVGVHENPQQLRCIPCKGSRYPPTLPRPAVAVLPFKLPLCQTTTEKGQMEEQFWRSVLFHNHYGFLSSSGYEIDEDGQNQSQKEQQELLMKMFALSCKLDREFRCVELAELMTQNVVTLAIRYASRSRRMALAQRLSEIALEKASEVQAEQLEEQEEESEYSSVRNRQNQEEEEEQVEEPGEEEDGQEMETEMETTETRKRLFPFFLYISVVLWRHLTHSDVSEDSLKIKFMAYIQVLGSGKPSASSAQPRVTNILDNMTSSRKSAPLSGSAGKPNKSPVLKPLAPRPKSKAAAKRTQNTEPAPEQQKQPDVAPPASLADNTENKRPKTGFQLWLEENRKSIIADQPDLEETDVIKEAMGRFRTLSAEERLVNEMKKLTHRASRQRQGKRKEVLSEDPRPGPGFKPLSPAWRDHSLSSHKGLL</sequence>
<dbReference type="SMART" id="SM00320">
    <property type="entry name" value="WD40"/>
    <property type="match status" value="5"/>
</dbReference>
<keyword evidence="5 10" id="KW-0539">Nucleus</keyword>
<dbReference type="Ensembl" id="ENSATET00000038822.1">
    <property type="protein sequence ID" value="ENSATEP00000056295.1"/>
    <property type="gene ID" value="ENSATEG00000021986.3"/>
</dbReference>
<feature type="domain" description="HMG box" evidence="12">
    <location>
        <begin position="987"/>
        <end position="1060"/>
    </location>
</feature>
<feature type="region of interest" description="Disordered" evidence="11">
    <location>
        <begin position="1041"/>
        <end position="1086"/>
    </location>
</feature>
<reference evidence="13" key="1">
    <citation type="submission" date="2021-04" db="EMBL/GenBank/DDBJ databases">
        <authorList>
            <consortium name="Wellcome Sanger Institute Data Sharing"/>
        </authorList>
    </citation>
    <scope>NUCLEOTIDE SEQUENCE [LARGE SCALE GENOMIC DNA]</scope>
</reference>
<feature type="compositionally biased region" description="Acidic residues" evidence="11">
    <location>
        <begin position="834"/>
        <end position="858"/>
    </location>
</feature>
<dbReference type="GeneTree" id="ENSGT00390000002030"/>
<evidence type="ECO:0000256" key="5">
    <source>
        <dbReference type="ARBA" id="ARBA00023242"/>
    </source>
</evidence>
<feature type="DNA-binding region" description="HMG box" evidence="10">
    <location>
        <begin position="987"/>
        <end position="1060"/>
    </location>
</feature>
<evidence type="ECO:0000256" key="6">
    <source>
        <dbReference type="ARBA" id="ARBA00056293"/>
    </source>
</evidence>
<evidence type="ECO:0000256" key="9">
    <source>
        <dbReference type="PROSITE-ProRule" id="PRU00221"/>
    </source>
</evidence>
<dbReference type="SUPFAM" id="SSF50978">
    <property type="entry name" value="WD40 repeat-like"/>
    <property type="match status" value="1"/>
</dbReference>
<feature type="repeat" description="WD" evidence="9">
    <location>
        <begin position="233"/>
        <end position="267"/>
    </location>
</feature>
<dbReference type="CDD" id="cd00200">
    <property type="entry name" value="WD40"/>
    <property type="match status" value="1"/>
</dbReference>
<dbReference type="CDD" id="cd21993">
    <property type="entry name" value="HMG-box_WDHD1"/>
    <property type="match status" value="1"/>
</dbReference>
<dbReference type="Pfam" id="PF24815">
    <property type="entry name" value="HMG_WDHD1"/>
    <property type="match status" value="1"/>
</dbReference>
<feature type="compositionally biased region" description="Acidic residues" evidence="11">
    <location>
        <begin position="351"/>
        <end position="360"/>
    </location>
</feature>
<reference evidence="13" key="3">
    <citation type="submission" date="2025-09" db="UniProtKB">
        <authorList>
            <consortium name="Ensembl"/>
        </authorList>
    </citation>
    <scope>IDENTIFICATION</scope>
</reference>
<evidence type="ECO:0000256" key="8">
    <source>
        <dbReference type="ARBA" id="ARBA00080131"/>
    </source>
</evidence>
<feature type="compositionally biased region" description="Acidic residues" evidence="11">
    <location>
        <begin position="324"/>
        <end position="333"/>
    </location>
</feature>
<dbReference type="InterPro" id="IPR015943">
    <property type="entry name" value="WD40/YVTN_repeat-like_dom_sf"/>
</dbReference>
<evidence type="ECO:0000313" key="14">
    <source>
        <dbReference type="Proteomes" id="UP000265040"/>
    </source>
</evidence>
<dbReference type="GO" id="GO:0006281">
    <property type="term" value="P:DNA repair"/>
    <property type="evidence" value="ECO:0007669"/>
    <property type="project" value="TreeGrafter"/>
</dbReference>
<evidence type="ECO:0000256" key="10">
    <source>
        <dbReference type="PROSITE-ProRule" id="PRU00267"/>
    </source>
</evidence>
<dbReference type="GO" id="GO:0043596">
    <property type="term" value="C:nuclear replication fork"/>
    <property type="evidence" value="ECO:0007669"/>
    <property type="project" value="TreeGrafter"/>
</dbReference>
<dbReference type="PROSITE" id="PS00678">
    <property type="entry name" value="WD_REPEATS_1"/>
    <property type="match status" value="1"/>
</dbReference>
<name>A0A7N6FES5_ANATE</name>
<comment type="subcellular location">
    <subcellularLocation>
        <location evidence="1">Nucleus</location>
        <location evidence="1">Nucleoplasm</location>
    </subcellularLocation>
</comment>
<dbReference type="InterPro" id="IPR019775">
    <property type="entry name" value="WD40_repeat_CS"/>
</dbReference>
<feature type="compositionally biased region" description="Basic residues" evidence="11">
    <location>
        <begin position="1041"/>
        <end position="1052"/>
    </location>
</feature>
<feature type="compositionally biased region" description="Acidic residues" evidence="11">
    <location>
        <begin position="814"/>
        <end position="823"/>
    </location>
</feature>
<protein>
    <recommendedName>
        <fullName evidence="7">WD repeat and HMG-box DNA-binding protein 1</fullName>
    </recommendedName>
    <alternativeName>
        <fullName evidence="8">Acidic nucleoplasmic DNA-binding protein 1</fullName>
    </alternativeName>
</protein>
<feature type="compositionally biased region" description="Polar residues" evidence="11">
    <location>
        <begin position="960"/>
        <end position="972"/>
    </location>
</feature>
<dbReference type="GO" id="GO:0003677">
    <property type="term" value="F:DNA binding"/>
    <property type="evidence" value="ECO:0007669"/>
    <property type="project" value="UniProtKB-UniRule"/>
</dbReference>
<evidence type="ECO:0000256" key="7">
    <source>
        <dbReference type="ARBA" id="ARBA00069769"/>
    </source>
</evidence>
<dbReference type="GO" id="GO:0003682">
    <property type="term" value="F:chromatin binding"/>
    <property type="evidence" value="ECO:0007669"/>
    <property type="project" value="TreeGrafter"/>
</dbReference>
<dbReference type="PROSITE" id="PS50294">
    <property type="entry name" value="WD_REPEATS_REGION"/>
    <property type="match status" value="2"/>
</dbReference>
<dbReference type="PANTHER" id="PTHR19932">
    <property type="entry name" value="WD REPEAT AND HMG-BOX DNA BINDING PROTEIN"/>
    <property type="match status" value="1"/>
</dbReference>
<dbReference type="InterPro" id="IPR055339">
    <property type="entry name" value="HMG-box_WDHD1"/>
</dbReference>
<evidence type="ECO:0000259" key="12">
    <source>
        <dbReference type="PROSITE" id="PS50118"/>
    </source>
</evidence>
<dbReference type="Pfam" id="PF12341">
    <property type="entry name" value="Mcl1_mid"/>
    <property type="match status" value="1"/>
</dbReference>
<evidence type="ECO:0000256" key="1">
    <source>
        <dbReference type="ARBA" id="ARBA00004642"/>
    </source>
</evidence>
<feature type="compositionally biased region" description="Basic and acidic residues" evidence="11">
    <location>
        <begin position="1053"/>
        <end position="1062"/>
    </location>
</feature>
<dbReference type="AlphaFoldDB" id="A0A7N6FES5"/>
<dbReference type="Proteomes" id="UP000265040">
    <property type="component" value="Chromosome 3"/>
</dbReference>
<feature type="region of interest" description="Disordered" evidence="11">
    <location>
        <begin position="924"/>
        <end position="995"/>
    </location>
</feature>
<keyword evidence="2 9" id="KW-0853">WD repeat</keyword>
<dbReference type="InterPro" id="IPR009071">
    <property type="entry name" value="HMG_box_dom"/>
</dbReference>
<accession>A0A7N6FES5</accession>
<dbReference type="FunFam" id="2.130.10.10:FF:001715">
    <property type="entry name" value="WD repeat and HMG-box DNA-binding protein 1"/>
    <property type="match status" value="1"/>
</dbReference>
<evidence type="ECO:0000313" key="13">
    <source>
        <dbReference type="Ensembl" id="ENSATEP00000056295.1"/>
    </source>
</evidence>
<feature type="repeat" description="WD" evidence="9">
    <location>
        <begin position="132"/>
        <end position="173"/>
    </location>
</feature>
<dbReference type="FunFam" id="1.10.30.10:FF:000028">
    <property type="entry name" value="WD repeat and HMG-box DNA-binding protein 1"/>
    <property type="match status" value="1"/>
</dbReference>
<dbReference type="SMART" id="SM00398">
    <property type="entry name" value="HMG"/>
    <property type="match status" value="1"/>
</dbReference>
<evidence type="ECO:0000256" key="3">
    <source>
        <dbReference type="ARBA" id="ARBA00022737"/>
    </source>
</evidence>
<dbReference type="InterPro" id="IPR001680">
    <property type="entry name" value="WD40_rpt"/>
</dbReference>
<dbReference type="Pfam" id="PF24817">
    <property type="entry name" value="WD40_WDHD1_1st"/>
    <property type="match status" value="1"/>
</dbReference>
<feature type="region of interest" description="Disordered" evidence="11">
    <location>
        <begin position="812"/>
        <end position="859"/>
    </location>
</feature>
<feature type="compositionally biased region" description="Acidic residues" evidence="11">
    <location>
        <begin position="375"/>
        <end position="390"/>
    </location>
</feature>
<dbReference type="PROSITE" id="PS50118">
    <property type="entry name" value="HMG_BOX_2"/>
    <property type="match status" value="1"/>
</dbReference>
<keyword evidence="4 10" id="KW-0238">DNA-binding</keyword>
<dbReference type="Gene3D" id="1.10.30.10">
    <property type="entry name" value="High mobility group box domain"/>
    <property type="match status" value="1"/>
</dbReference>